<name>A0ABR5AU76_BACBA</name>
<dbReference type="Proteomes" id="UP000031982">
    <property type="component" value="Unassembled WGS sequence"/>
</dbReference>
<proteinExistence type="predicted"/>
<protein>
    <submittedName>
        <fullName evidence="1">Uncharacterized protein</fullName>
    </submittedName>
</protein>
<sequence length="45" mass="5171">MISKKFASHSSQPGHIFIVLFGTGSLVLEQKSIFYPFLQNRFQIQ</sequence>
<accession>A0ABR5AU76</accession>
<evidence type="ECO:0000313" key="1">
    <source>
        <dbReference type="EMBL" id="KIL78165.1"/>
    </source>
</evidence>
<dbReference type="EMBL" id="JXLP01000010">
    <property type="protein sequence ID" value="KIL78165.1"/>
    <property type="molecule type" value="Genomic_DNA"/>
</dbReference>
<comment type="caution">
    <text evidence="1">The sequence shown here is derived from an EMBL/GenBank/DDBJ whole genome shotgun (WGS) entry which is preliminary data.</text>
</comment>
<gene>
    <name evidence="1" type="ORF">SD77_0766</name>
</gene>
<reference evidence="1 2" key="1">
    <citation type="submission" date="2015-01" db="EMBL/GenBank/DDBJ databases">
        <title>Genome Assembly of Bacillus badius MTCC 1458.</title>
        <authorList>
            <person name="Verma A."/>
            <person name="Khatri I."/>
            <person name="Mual P."/>
            <person name="Subramanian S."/>
            <person name="Krishnamurthi S."/>
        </authorList>
    </citation>
    <scope>NUCLEOTIDE SEQUENCE [LARGE SCALE GENOMIC DNA]</scope>
    <source>
        <strain evidence="1 2">MTCC 1458</strain>
    </source>
</reference>
<organism evidence="1 2">
    <name type="scientific">Bacillus badius</name>
    <dbReference type="NCBI Taxonomy" id="1455"/>
    <lineage>
        <taxon>Bacteria</taxon>
        <taxon>Bacillati</taxon>
        <taxon>Bacillota</taxon>
        <taxon>Bacilli</taxon>
        <taxon>Bacillales</taxon>
        <taxon>Bacillaceae</taxon>
        <taxon>Pseudobacillus</taxon>
    </lineage>
</organism>
<keyword evidence="2" id="KW-1185">Reference proteome</keyword>
<evidence type="ECO:0000313" key="2">
    <source>
        <dbReference type="Proteomes" id="UP000031982"/>
    </source>
</evidence>